<feature type="compositionally biased region" description="Low complexity" evidence="1">
    <location>
        <begin position="190"/>
        <end position="200"/>
    </location>
</feature>
<evidence type="ECO:0000313" key="2">
    <source>
        <dbReference type="EMBL" id="KAF3534844.1"/>
    </source>
</evidence>
<reference evidence="2 3" key="1">
    <citation type="journal article" date="2020" name="BMC Genomics">
        <title>Intraspecific diversification of the crop wild relative Brassica cretica Lam. using demographic model selection.</title>
        <authorList>
            <person name="Kioukis A."/>
            <person name="Michalopoulou V.A."/>
            <person name="Briers L."/>
            <person name="Pirintsos S."/>
            <person name="Studholme D.J."/>
            <person name="Pavlidis P."/>
            <person name="Sarris P.F."/>
        </authorList>
    </citation>
    <scope>NUCLEOTIDE SEQUENCE [LARGE SCALE GENOMIC DNA]</scope>
    <source>
        <strain evidence="3">cv. PFS-1207/04</strain>
    </source>
</reference>
<gene>
    <name evidence="2" type="ORF">DY000_02038445</name>
</gene>
<organism evidence="2 3">
    <name type="scientific">Brassica cretica</name>
    <name type="common">Mustard</name>
    <dbReference type="NCBI Taxonomy" id="69181"/>
    <lineage>
        <taxon>Eukaryota</taxon>
        <taxon>Viridiplantae</taxon>
        <taxon>Streptophyta</taxon>
        <taxon>Embryophyta</taxon>
        <taxon>Tracheophyta</taxon>
        <taxon>Spermatophyta</taxon>
        <taxon>Magnoliopsida</taxon>
        <taxon>eudicotyledons</taxon>
        <taxon>Gunneridae</taxon>
        <taxon>Pentapetalae</taxon>
        <taxon>rosids</taxon>
        <taxon>malvids</taxon>
        <taxon>Brassicales</taxon>
        <taxon>Brassicaceae</taxon>
        <taxon>Brassiceae</taxon>
        <taxon>Brassica</taxon>
    </lineage>
</organism>
<dbReference type="EMBL" id="QGKV02001507">
    <property type="protein sequence ID" value="KAF3534844.1"/>
    <property type="molecule type" value="Genomic_DNA"/>
</dbReference>
<comment type="caution">
    <text evidence="2">The sequence shown here is derived from an EMBL/GenBank/DDBJ whole genome shotgun (WGS) entry which is preliminary data.</text>
</comment>
<proteinExistence type="predicted"/>
<accession>A0ABQ7BRN8</accession>
<dbReference type="Proteomes" id="UP000266723">
    <property type="component" value="Unassembled WGS sequence"/>
</dbReference>
<protein>
    <submittedName>
        <fullName evidence="2">Uncharacterized protein</fullName>
    </submittedName>
</protein>
<evidence type="ECO:0000313" key="3">
    <source>
        <dbReference type="Proteomes" id="UP000266723"/>
    </source>
</evidence>
<sequence length="268" mass="29428">MVPVFTEVISDHIRSPLEITSLERNLALYRATKQRRKLKVYTRGGVTGQPESLSHPGEANFQAPPKIVPPGTKDFPLVSSDYTKRLEPEPLRDTFYGHERTYTLERDVRRDAPSHPPKLHDMFNINVTGFEDLEQLNLRKSNLPLRSIFVFSLVSQVLQGQPLNGITTPAGSFVFLPPLAKLSELDGSVTTSSTSPNTSNREGLSNAQGLDDVVKGPTTKVSQTLVLIMIDGGDSIIGVVMGVDCESTNMGKVVTEFGEAVEELSCFE</sequence>
<name>A0ABQ7BRN8_BRACR</name>
<evidence type="ECO:0000256" key="1">
    <source>
        <dbReference type="SAM" id="MobiDB-lite"/>
    </source>
</evidence>
<feature type="region of interest" description="Disordered" evidence="1">
    <location>
        <begin position="187"/>
        <end position="213"/>
    </location>
</feature>
<keyword evidence="3" id="KW-1185">Reference proteome</keyword>
<feature type="region of interest" description="Disordered" evidence="1">
    <location>
        <begin position="45"/>
        <end position="64"/>
    </location>
</feature>